<reference evidence="2" key="2">
    <citation type="journal article" date="2021" name="Microbiome">
        <title>Successional dynamics and alternative stable states in a saline activated sludge microbial community over 9 years.</title>
        <authorList>
            <person name="Wang Y."/>
            <person name="Ye J."/>
            <person name="Ju F."/>
            <person name="Liu L."/>
            <person name="Boyd J.A."/>
            <person name="Deng Y."/>
            <person name="Parks D.H."/>
            <person name="Jiang X."/>
            <person name="Yin X."/>
            <person name="Woodcroft B.J."/>
            <person name="Tyson G.W."/>
            <person name="Hugenholtz P."/>
            <person name="Polz M.F."/>
            <person name="Zhang T."/>
        </authorList>
    </citation>
    <scope>NUCLEOTIDE SEQUENCE</scope>
    <source>
        <strain evidence="2">HKST-UBA14</strain>
    </source>
</reference>
<dbReference type="Proteomes" id="UP000783287">
    <property type="component" value="Unassembled WGS sequence"/>
</dbReference>
<keyword evidence="1" id="KW-0472">Membrane</keyword>
<comment type="caution">
    <text evidence="2">The sequence shown here is derived from an EMBL/GenBank/DDBJ whole genome shotgun (WGS) entry which is preliminary data.</text>
</comment>
<keyword evidence="1" id="KW-0812">Transmembrane</keyword>
<dbReference type="AlphaFoldDB" id="A0A955L529"/>
<dbReference type="EMBL" id="JAGQLK010000018">
    <property type="protein sequence ID" value="MCA9382997.1"/>
    <property type="molecule type" value="Genomic_DNA"/>
</dbReference>
<evidence type="ECO:0000313" key="3">
    <source>
        <dbReference type="Proteomes" id="UP000783287"/>
    </source>
</evidence>
<protein>
    <submittedName>
        <fullName evidence="2">Uncharacterized protein</fullName>
    </submittedName>
</protein>
<organism evidence="2 3">
    <name type="scientific">Candidatus Dojkabacteria bacterium</name>
    <dbReference type="NCBI Taxonomy" id="2099670"/>
    <lineage>
        <taxon>Bacteria</taxon>
        <taxon>Candidatus Dojkabacteria</taxon>
    </lineage>
</organism>
<name>A0A955L529_9BACT</name>
<proteinExistence type="predicted"/>
<gene>
    <name evidence="2" type="ORF">KC909_01400</name>
</gene>
<accession>A0A955L529</accession>
<feature type="transmembrane region" description="Helical" evidence="1">
    <location>
        <begin position="24"/>
        <end position="50"/>
    </location>
</feature>
<evidence type="ECO:0000313" key="2">
    <source>
        <dbReference type="EMBL" id="MCA9382997.1"/>
    </source>
</evidence>
<keyword evidence="1" id="KW-1133">Transmembrane helix</keyword>
<sequence length="249" mass="27690">MEPTTAIKQPNTEMGIKPPRKKLGIWNIFSMGFIAVLFFICGMFSGLYLITTDTSPDEGGERIVIITTTPVPGLGDDDLPEPTAAVDPYEGWVEYLFSDCNISVFAPPEWEPSAKGEDNTCGIFRVPVDNLATNFDNYNGLQVVFVPFKSDSKYSPIQAGSDTSKTYLEKMDSDPARRRDDRDFLLETYGSILSNTEATFAVVDRKELGETYNIYYSASGDEFVIIWGGSDVEDNAETIDLMLKSIKFI</sequence>
<reference evidence="2" key="1">
    <citation type="submission" date="2020-04" db="EMBL/GenBank/DDBJ databases">
        <authorList>
            <person name="Zhang T."/>
        </authorList>
    </citation>
    <scope>NUCLEOTIDE SEQUENCE</scope>
    <source>
        <strain evidence="2">HKST-UBA14</strain>
    </source>
</reference>
<evidence type="ECO:0000256" key="1">
    <source>
        <dbReference type="SAM" id="Phobius"/>
    </source>
</evidence>